<protein>
    <submittedName>
        <fullName evidence="2">Cytidylyltransferase</fullName>
        <ecNumber evidence="2">2.7.7.-</ecNumber>
    </submittedName>
</protein>
<accession>D5RFG0</accession>
<dbReference type="SUPFAM" id="SSF53448">
    <property type="entry name" value="Nucleotide-diphospho-sugar transferases"/>
    <property type="match status" value="1"/>
</dbReference>
<dbReference type="AlphaFoldDB" id="D5RFG0"/>
<dbReference type="SUPFAM" id="SSF51569">
    <property type="entry name" value="Aldolase"/>
    <property type="match status" value="1"/>
</dbReference>
<reference evidence="2 3" key="1">
    <citation type="submission" date="2010-04" db="EMBL/GenBank/DDBJ databases">
        <authorList>
            <person name="Qin X."/>
            <person name="Bachman B."/>
            <person name="Battles P."/>
            <person name="Bell A."/>
            <person name="Bess C."/>
            <person name="Bickham C."/>
            <person name="Chaboub L."/>
            <person name="Chen D."/>
            <person name="Coyle M."/>
            <person name="Deiros D.R."/>
            <person name="Dinh H."/>
            <person name="Forbes L."/>
            <person name="Fowler G."/>
            <person name="Francisco L."/>
            <person name="Fu Q."/>
            <person name="Gubbala S."/>
            <person name="Hale W."/>
            <person name="Han Y."/>
            <person name="Hemphill L."/>
            <person name="Highlander S.K."/>
            <person name="Hirani K."/>
            <person name="Hogues M."/>
            <person name="Jackson L."/>
            <person name="Jakkamsetti A."/>
            <person name="Javaid M."/>
            <person name="Jiang H."/>
            <person name="Korchina V."/>
            <person name="Kovar C."/>
            <person name="Lara F."/>
            <person name="Lee S."/>
            <person name="Mata R."/>
            <person name="Mathew T."/>
            <person name="Moen C."/>
            <person name="Morales K."/>
            <person name="Munidasa M."/>
            <person name="Nazareth L."/>
            <person name="Ngo R."/>
            <person name="Nguyen L."/>
            <person name="Okwuonu G."/>
            <person name="Ongeri F."/>
            <person name="Patil S."/>
            <person name="Petrosino J."/>
            <person name="Pham C."/>
            <person name="Pham P."/>
            <person name="Pu L.-L."/>
            <person name="Puazo M."/>
            <person name="Raj R."/>
            <person name="Reid J."/>
            <person name="Rouhana J."/>
            <person name="Saada N."/>
            <person name="Shang Y."/>
            <person name="Simmons D."/>
            <person name="Thornton R."/>
            <person name="Warren J."/>
            <person name="Weissenberger G."/>
            <person name="Zhang J."/>
            <person name="Zhang L."/>
            <person name="Zhou C."/>
            <person name="Zhu D."/>
            <person name="Muzny D."/>
            <person name="Worley K."/>
            <person name="Gibbs R."/>
        </authorList>
    </citation>
    <scope>NUCLEOTIDE SEQUENCE [LARGE SCALE GENOMIC DNA]</scope>
    <source>
        <strain evidence="3">ATCC 23726 / VPI 4351</strain>
    </source>
</reference>
<evidence type="ECO:0000313" key="3">
    <source>
        <dbReference type="Proteomes" id="UP000003643"/>
    </source>
</evidence>
<gene>
    <name evidence="2" type="primary">spsF</name>
    <name evidence="2" type="ORF">HMPREF0397_1945</name>
</gene>
<comment type="caution">
    <text evidence="2">The sequence shown here is derived from an EMBL/GenBank/DDBJ whole genome shotgun (WGS) entry which is preliminary data.</text>
</comment>
<proteinExistence type="predicted"/>
<name>D5RFG0_FUSN2</name>
<dbReference type="InterPro" id="IPR029044">
    <property type="entry name" value="Nucleotide-diphossugar_trans"/>
</dbReference>
<dbReference type="PANTHER" id="PTHR42866:SF1">
    <property type="entry name" value="SPORE COAT POLYSACCHARIDE BIOSYNTHESIS PROTEIN SPSF"/>
    <property type="match status" value="1"/>
</dbReference>
<evidence type="ECO:0000313" key="2">
    <source>
        <dbReference type="EMBL" id="EFG94424.1"/>
    </source>
</evidence>
<keyword evidence="2" id="KW-0808">Transferase</keyword>
<dbReference type="Proteomes" id="UP000003643">
    <property type="component" value="Unassembled WGS sequence"/>
</dbReference>
<dbReference type="FunFam" id="3.90.550.10:FF:000188">
    <property type="entry name" value="Polysaccharide biosynthesis protein"/>
    <property type="match status" value="1"/>
</dbReference>
<organism evidence="2 3">
    <name type="scientific">Fusobacterium nucleatum subsp. nucleatum (strain ATCC 23726 / VPI 4351)</name>
    <dbReference type="NCBI Taxonomy" id="525283"/>
    <lineage>
        <taxon>Bacteria</taxon>
        <taxon>Fusobacteriati</taxon>
        <taxon>Fusobacteriota</taxon>
        <taxon>Fusobacteriia</taxon>
        <taxon>Fusobacteriales</taxon>
        <taxon>Fusobacteriaceae</taxon>
        <taxon>Fusobacterium</taxon>
    </lineage>
</organism>
<dbReference type="GO" id="GO:0016051">
    <property type="term" value="P:carbohydrate biosynthetic process"/>
    <property type="evidence" value="ECO:0007669"/>
    <property type="project" value="InterPro"/>
</dbReference>
<keyword evidence="2" id="KW-0548">Nucleotidyltransferase</keyword>
<feature type="domain" description="PseI/NeuA/B-like" evidence="1">
    <location>
        <begin position="54"/>
        <end position="255"/>
    </location>
</feature>
<dbReference type="InterPro" id="IPR003329">
    <property type="entry name" value="Cytidylyl_trans"/>
</dbReference>
<dbReference type="InterPro" id="IPR013785">
    <property type="entry name" value="Aldolase_TIM"/>
</dbReference>
<dbReference type="Gene3D" id="3.90.550.10">
    <property type="entry name" value="Spore Coat Polysaccharide Biosynthesis Protein SpsA, Chain A"/>
    <property type="match status" value="1"/>
</dbReference>
<dbReference type="EMBL" id="ADVK01000055">
    <property type="protein sequence ID" value="EFG94424.1"/>
    <property type="molecule type" value="Genomic_DNA"/>
</dbReference>
<evidence type="ECO:0000259" key="1">
    <source>
        <dbReference type="Pfam" id="PF03102"/>
    </source>
</evidence>
<sequence length="595" mass="70023">MNMYNILEVANSHGGDISYLYTLIEKYSIFDKKENFGIKFQPFKYDLMAVEDYSYYSLYKDLFFTKKEWEDIIQKAFITKDIWLDIFDEYGLEILEDNLDKIEGIKFQTSILDNLTIFRKLKKINTFNLKVILNIAGRSLDEIDSIINKYSLLKFKEIYLEVGFQGYPTSIEDCGISKIAILKERYNNIKIVFADHTDSQTDGAIILPLLVGFNCCDIIEKHIMLDRENTKYDFYSSLTFEQYKKFIDEQKKYFNLKKEKFINEKEREYLKKTLQIPILNKDKKAGELIDIENDFEFKRNDSYGLNIVELKKCVSEKYILNSDRKKGETIRKEDIRKANIAVIIACRLKSTRLKRKALLKIGSISSVEMCIKNILKFKDVNSVVLATSTTEEDSELKNYTYNKNVIFHQGDPDDVIQRYLDIIEKKNFDVIIRVTGDCPYLSSDIAETILNSHFEKGAEYSNGVGAAVGTNLEVINALSLKEVKKYFPKADYSEYMTWYFQNNPEEFKLNYVDLPEKWKRDYRLTLDYQEDLDLFNKIEKYFVEEKIEYSIDKLYEYLDDHPDIAKINSSITQKYQTDTKLIETLNKYTKINKGN</sequence>
<dbReference type="PANTHER" id="PTHR42866">
    <property type="entry name" value="3-DEOXY-MANNO-OCTULOSONATE CYTIDYLYLTRANSFERASE"/>
    <property type="match status" value="1"/>
</dbReference>
<dbReference type="Pfam" id="PF03102">
    <property type="entry name" value="NeuB"/>
    <property type="match status" value="1"/>
</dbReference>
<dbReference type="GO" id="GO:0005829">
    <property type="term" value="C:cytosol"/>
    <property type="evidence" value="ECO:0007669"/>
    <property type="project" value="TreeGrafter"/>
</dbReference>
<dbReference type="InterPro" id="IPR013132">
    <property type="entry name" value="PseI/NeuA/B-like_N"/>
</dbReference>
<dbReference type="Gene3D" id="3.20.20.70">
    <property type="entry name" value="Aldolase class I"/>
    <property type="match status" value="1"/>
</dbReference>
<dbReference type="GO" id="GO:0016779">
    <property type="term" value="F:nucleotidyltransferase activity"/>
    <property type="evidence" value="ECO:0007669"/>
    <property type="project" value="UniProtKB-KW"/>
</dbReference>
<dbReference type="EC" id="2.7.7.-" evidence="2"/>
<dbReference type="Pfam" id="PF02348">
    <property type="entry name" value="CTP_transf_3"/>
    <property type="match status" value="1"/>
</dbReference>